<proteinExistence type="predicted"/>
<dbReference type="RefSeq" id="WP_377961746.1">
    <property type="nucleotide sequence ID" value="NZ_JBHZOL010000021.1"/>
</dbReference>
<accession>A0ABW6IB35</accession>
<sequence>MWRTLGISSLLLVMGCSQAASPPARQVSIHQNWALQPGSEIAGYHVSGGLGDISIELRGKAVHAPFDGKVQPSVADCVMFSSPEVPAYLFRFCGLQGTRLGEVKAGSKVGTGETLQFAALRKQPDGTWALVEPAMDVLERTVKPH</sequence>
<reference evidence="2 3" key="1">
    <citation type="submission" date="2024-10" db="EMBL/GenBank/DDBJ databases">
        <authorList>
            <person name="Ratan Roy A."/>
            <person name="Morales Sandoval P.H."/>
            <person name="De Los Santos Villalobos S."/>
            <person name="Chakraborty S."/>
            <person name="Mukherjee J."/>
        </authorList>
    </citation>
    <scope>NUCLEOTIDE SEQUENCE [LARGE SCALE GENOMIC DNA]</scope>
    <source>
        <strain evidence="2 3">S1</strain>
    </source>
</reference>
<gene>
    <name evidence="2" type="ORF">ACFVKH_03645</name>
</gene>
<organism evidence="2 3">
    <name type="scientific">Almyronema epifaneia S1</name>
    <dbReference type="NCBI Taxonomy" id="2991925"/>
    <lineage>
        <taxon>Bacteria</taxon>
        <taxon>Bacillati</taxon>
        <taxon>Cyanobacteriota</taxon>
        <taxon>Cyanophyceae</taxon>
        <taxon>Nodosilineales</taxon>
        <taxon>Nodosilineaceae</taxon>
        <taxon>Almyronema</taxon>
        <taxon>Almyronema epifaneia</taxon>
    </lineage>
</organism>
<keyword evidence="3" id="KW-1185">Reference proteome</keyword>
<protein>
    <recommendedName>
        <fullName evidence="4">Lipoprotein</fullName>
    </recommendedName>
</protein>
<evidence type="ECO:0000313" key="3">
    <source>
        <dbReference type="Proteomes" id="UP001600165"/>
    </source>
</evidence>
<feature type="chain" id="PRO_5046009105" description="Lipoprotein" evidence="1">
    <location>
        <begin position="20"/>
        <end position="145"/>
    </location>
</feature>
<dbReference type="PROSITE" id="PS51257">
    <property type="entry name" value="PROKAR_LIPOPROTEIN"/>
    <property type="match status" value="1"/>
</dbReference>
<comment type="caution">
    <text evidence="2">The sequence shown here is derived from an EMBL/GenBank/DDBJ whole genome shotgun (WGS) entry which is preliminary data.</text>
</comment>
<evidence type="ECO:0008006" key="4">
    <source>
        <dbReference type="Google" id="ProtNLM"/>
    </source>
</evidence>
<name>A0ABW6IB35_9CYAN</name>
<feature type="signal peptide" evidence="1">
    <location>
        <begin position="1"/>
        <end position="19"/>
    </location>
</feature>
<evidence type="ECO:0000313" key="2">
    <source>
        <dbReference type="EMBL" id="MFE4105358.1"/>
    </source>
</evidence>
<keyword evidence="1" id="KW-0732">Signal</keyword>
<evidence type="ECO:0000256" key="1">
    <source>
        <dbReference type="SAM" id="SignalP"/>
    </source>
</evidence>
<dbReference type="Proteomes" id="UP001600165">
    <property type="component" value="Unassembled WGS sequence"/>
</dbReference>
<dbReference type="EMBL" id="JBHZOL010000021">
    <property type="protein sequence ID" value="MFE4105358.1"/>
    <property type="molecule type" value="Genomic_DNA"/>
</dbReference>